<dbReference type="Proteomes" id="UP001055439">
    <property type="component" value="Chromosome 7"/>
</dbReference>
<dbReference type="EMBL" id="CP097509">
    <property type="protein sequence ID" value="URE15179.1"/>
    <property type="molecule type" value="Genomic_DNA"/>
</dbReference>
<dbReference type="AlphaFoldDB" id="A0A9E7GGY7"/>
<proteinExistence type="predicted"/>
<organism evidence="1 2">
    <name type="scientific">Musa troglodytarum</name>
    <name type="common">fe'i banana</name>
    <dbReference type="NCBI Taxonomy" id="320322"/>
    <lineage>
        <taxon>Eukaryota</taxon>
        <taxon>Viridiplantae</taxon>
        <taxon>Streptophyta</taxon>
        <taxon>Embryophyta</taxon>
        <taxon>Tracheophyta</taxon>
        <taxon>Spermatophyta</taxon>
        <taxon>Magnoliopsida</taxon>
        <taxon>Liliopsida</taxon>
        <taxon>Zingiberales</taxon>
        <taxon>Musaceae</taxon>
        <taxon>Musa</taxon>
    </lineage>
</organism>
<gene>
    <name evidence="1" type="ORF">MUK42_03971</name>
</gene>
<keyword evidence="2" id="KW-1185">Reference proteome</keyword>
<accession>A0A9E7GGY7</accession>
<name>A0A9E7GGY7_9LILI</name>
<evidence type="ECO:0000313" key="2">
    <source>
        <dbReference type="Proteomes" id="UP001055439"/>
    </source>
</evidence>
<sequence>MPPSMDGGIFRFGESRRATDNALPYQDASTEEAVAGRRQPPMLAPCRSSLRVLSPFLRLEGIREFLPSHPDPLRYKRLGFGRSPYLHLVSSNQTRKNA</sequence>
<protein>
    <submittedName>
        <fullName evidence="1">Uncharacterized protein</fullName>
    </submittedName>
</protein>
<evidence type="ECO:0000313" key="1">
    <source>
        <dbReference type="EMBL" id="URE15179.1"/>
    </source>
</evidence>
<reference evidence="1" key="1">
    <citation type="submission" date="2022-05" db="EMBL/GenBank/DDBJ databases">
        <title>The Musa troglodytarum L. genome provides insights into the mechanism of non-climacteric behaviour and enrichment of carotenoids.</title>
        <authorList>
            <person name="Wang J."/>
        </authorList>
    </citation>
    <scope>NUCLEOTIDE SEQUENCE</scope>
    <source>
        <tissue evidence="1">Leaf</tissue>
    </source>
</reference>